<proteinExistence type="predicted"/>
<dbReference type="PANTHER" id="PTHR10039">
    <property type="entry name" value="AMELOGENIN"/>
    <property type="match status" value="1"/>
</dbReference>
<evidence type="ECO:0000313" key="5">
    <source>
        <dbReference type="EMBL" id="RYN98862.1"/>
    </source>
</evidence>
<dbReference type="PROSITE" id="PS50297">
    <property type="entry name" value="ANK_REP_REGION"/>
    <property type="match status" value="2"/>
</dbReference>
<organism evidence="5 6">
    <name type="scientific">Alternaria tenuissima</name>
    <dbReference type="NCBI Taxonomy" id="119927"/>
    <lineage>
        <taxon>Eukaryota</taxon>
        <taxon>Fungi</taxon>
        <taxon>Dikarya</taxon>
        <taxon>Ascomycota</taxon>
        <taxon>Pezizomycotina</taxon>
        <taxon>Dothideomycetes</taxon>
        <taxon>Pleosporomycetidae</taxon>
        <taxon>Pleosporales</taxon>
        <taxon>Pleosporineae</taxon>
        <taxon>Pleosporaceae</taxon>
        <taxon>Alternaria</taxon>
        <taxon>Alternaria sect. Alternaria</taxon>
        <taxon>Alternaria alternata complex</taxon>
    </lineage>
</organism>
<feature type="repeat" description="ANK" evidence="2">
    <location>
        <begin position="960"/>
        <end position="992"/>
    </location>
</feature>
<dbReference type="PANTHER" id="PTHR10039:SF15">
    <property type="entry name" value="NACHT DOMAIN-CONTAINING PROTEIN"/>
    <property type="match status" value="1"/>
</dbReference>
<gene>
    <name evidence="5" type="ORF">AA0119_g6721</name>
</gene>
<feature type="repeat" description="ANK" evidence="2">
    <location>
        <begin position="1061"/>
        <end position="1093"/>
    </location>
</feature>
<reference evidence="6" key="1">
    <citation type="journal article" date="2019" name="bioRxiv">
        <title>Genomics, evolutionary history and diagnostics of the Alternaria alternata species group including apple and Asian pear pathotypes.</title>
        <authorList>
            <person name="Armitage A.D."/>
            <person name="Cockerton H.M."/>
            <person name="Sreenivasaprasad S."/>
            <person name="Woodhall J.W."/>
            <person name="Lane C.R."/>
            <person name="Harrison R.J."/>
            <person name="Clarkson J.P."/>
        </authorList>
    </citation>
    <scope>NUCLEOTIDE SEQUENCE [LARGE SCALE GENOMIC DNA]</scope>
    <source>
        <strain evidence="6">FERA 635</strain>
    </source>
</reference>
<dbReference type="InterPro" id="IPR036770">
    <property type="entry name" value="Ankyrin_rpt-contain_sf"/>
</dbReference>
<accession>A0ABY0G7H0</accession>
<dbReference type="PROSITE" id="PS50088">
    <property type="entry name" value="ANK_REPEAT"/>
    <property type="match status" value="2"/>
</dbReference>
<feature type="region of interest" description="Disordered" evidence="3">
    <location>
        <begin position="691"/>
        <end position="716"/>
    </location>
</feature>
<keyword evidence="6" id="KW-1185">Reference proteome</keyword>
<protein>
    <recommendedName>
        <fullName evidence="4">Nephrocystin 3-like N-terminal domain-containing protein</fullName>
    </recommendedName>
</protein>
<evidence type="ECO:0000256" key="2">
    <source>
        <dbReference type="PROSITE-ProRule" id="PRU00023"/>
    </source>
</evidence>
<feature type="domain" description="Nephrocystin 3-like N-terminal" evidence="4">
    <location>
        <begin position="82"/>
        <end position="245"/>
    </location>
</feature>
<dbReference type="InterPro" id="IPR056884">
    <property type="entry name" value="NPHP3-like_N"/>
</dbReference>
<dbReference type="Pfam" id="PF12796">
    <property type="entry name" value="Ank_2"/>
    <property type="match status" value="2"/>
</dbReference>
<comment type="caution">
    <text evidence="5">The sequence shown here is derived from an EMBL/GenBank/DDBJ whole genome shotgun (WGS) entry which is preliminary data.</text>
</comment>
<dbReference type="EMBL" id="PDXF01000023">
    <property type="protein sequence ID" value="RYN98862.1"/>
    <property type="molecule type" value="Genomic_DNA"/>
</dbReference>
<dbReference type="Gene3D" id="1.25.40.20">
    <property type="entry name" value="Ankyrin repeat-containing domain"/>
    <property type="match status" value="3"/>
</dbReference>
<evidence type="ECO:0000259" key="4">
    <source>
        <dbReference type="Pfam" id="PF24883"/>
    </source>
</evidence>
<dbReference type="Proteomes" id="UP000293195">
    <property type="component" value="Unassembled WGS sequence"/>
</dbReference>
<dbReference type="SUPFAM" id="SSF48403">
    <property type="entry name" value="Ankyrin repeat"/>
    <property type="match status" value="1"/>
</dbReference>
<feature type="compositionally biased region" description="Polar residues" evidence="3">
    <location>
        <begin position="1148"/>
        <end position="1158"/>
    </location>
</feature>
<dbReference type="Pfam" id="PF24883">
    <property type="entry name" value="NPHP3_N"/>
    <property type="match status" value="1"/>
</dbReference>
<feature type="region of interest" description="Disordered" evidence="3">
    <location>
        <begin position="1130"/>
        <end position="1159"/>
    </location>
</feature>
<keyword evidence="1" id="KW-0677">Repeat</keyword>
<evidence type="ECO:0000256" key="3">
    <source>
        <dbReference type="SAM" id="MobiDB-lite"/>
    </source>
</evidence>
<name>A0ABY0G7H0_9PLEO</name>
<keyword evidence="2" id="KW-0040">ANK repeat</keyword>
<evidence type="ECO:0000256" key="1">
    <source>
        <dbReference type="ARBA" id="ARBA00022737"/>
    </source>
</evidence>
<sequence length="1228" mass="139322">MATDSEPSARPPHTHFETINIWGNAQVHNGPKISQSSAKPDAERAAVLNWLSPLRSAEIHNKIRQQVPNFRADRPNPSGDWTGKWLIESDVFRDWKERKTPRLWYRGMRKLSVIVDHLQALVNTFEPRRKVSSLYLQYKTDHPINHLVGSVVRQLVEDETHLPEVVLETYKRRTRNGETNATVTVLSSLLCDIASQFPVYIVLDALDEYYGVANCENDSISKRLLNHLVPDAAEEGSISIVITSRLLDDFKGLSEPFHQVKIVAHDRDLAIFVDHEFSNNSRFQRYSRRDPRFRNLVEKTVTRTCGGMFLLARLHMEALRNQLTEADLYEKLRTLPNGIDSTYDMIMERLLGLPTKEKRFLVWNSLAWIVLSRRRLQTAELQHALACTKGAQNLDPRGFYDLEDVEELCGGLIEYTNSTVVLVHYTAQSYFDTRANYLFAGFHDIIAQACFRYIGFFSLGVVPGQKAAVTVATTDSVTRSQYWLAEQDADFIPSQILLYDVLRIFPFLEYAMLHSKYHLNWRDTNPAPKTPNMLKELLNDRKRGDTDPALETLNMLKGLLHDRKKRDLLFFLLQQLRLYPVWTIKPPPHRTQRPKRSLVSTQSDSVAITSNARGNEPILIGTREEQVSGRETEQVGSSIRLQRFIPSLDVEAWLEPRMKGFVLNIEPEKQHEYLLIKVIIWSIMAKIDERNRTPSQSPSELARDTTKVISHTGGARSQAAPRAWYIRGDDDQTYPVTLKHESGIPKEEDRSICSPLHLVVCLGWTRLVDYTAQSFGNINAVDSSGNTPLWVATLTENFEAAEILLSRRDAFVDLFTMQSHFVLINLAQNQRSHLIGKLLSRAHLSLLVQPFRLLFDMFCFVIAKILLRLLGVVGIQRRAWKIKFVRDSLRIRSYDLQLLDAAHQGDLPAIKNLIGKGRVDTSSTGRSIITAVFLATALHWVDVVEYLLHYGIDIDSSGPHGTTLLHLATSLGDVAMVKMLLARGADASAKDDNGRPAWMASLHVANRKELMGMFIEAGIRLDTFEPDGGTWTLYTTACTGNIELVRLILESGGNPSQQTPFGWTPLHFAADRGNLDCVLALLEANAEISPLSDTSMTPLDMAIQGKQAYIAKLLRHAGAKTSEELYAEKDTRQITRTTKPPLDELLSGSASDPEQPQDTPRLVDSFLLLVRNWGSIRFENDRMAQNMRAYLRRDISEVLADYIEIDYRELGRITAEDITSWDELISEL</sequence>
<dbReference type="InterPro" id="IPR002110">
    <property type="entry name" value="Ankyrin_rpt"/>
</dbReference>
<dbReference type="SMART" id="SM00248">
    <property type="entry name" value="ANK"/>
    <property type="match status" value="7"/>
</dbReference>
<evidence type="ECO:0000313" key="6">
    <source>
        <dbReference type="Proteomes" id="UP000293195"/>
    </source>
</evidence>